<dbReference type="AlphaFoldDB" id="A0AAV3SUT6"/>
<sequence>MTVVSNTSPLLNLALIERLQLVEAQFSEVVVPTAVWNELTAGFDGRDRIEAFRDRGGMRVVSPEPTELRTEFERELDRGEAAAIAHAIDIDADRVLIDEREGRATATRHDVPVTGVVGILLRASSQGEIDLEAELNALREAGFWISDALYERALEMDAE</sequence>
<protein>
    <submittedName>
        <fullName evidence="1">DUF3368 domain-containing protein</fullName>
    </submittedName>
</protein>
<reference evidence="1" key="2">
    <citation type="submission" date="2023-12" db="EMBL/GenBank/DDBJ databases">
        <authorList>
            <person name="Sun Q."/>
            <person name="Inoue M."/>
        </authorList>
    </citation>
    <scope>NUCLEOTIDE SEQUENCE</scope>
    <source>
        <strain evidence="1">JCM 14265</strain>
    </source>
</reference>
<reference evidence="1" key="1">
    <citation type="journal article" date="2014" name="Int. J. Syst. Evol. Microbiol.">
        <title>Complete genome sequence of Corynebacterium casei LMG S-19264T (=DSM 44701T), isolated from a smear-ripened cheese.</title>
        <authorList>
            <consortium name="US DOE Joint Genome Institute (JGI-PGF)"/>
            <person name="Walter F."/>
            <person name="Albersmeier A."/>
            <person name="Kalinowski J."/>
            <person name="Ruckert C."/>
        </authorList>
    </citation>
    <scope>NUCLEOTIDE SEQUENCE</scope>
    <source>
        <strain evidence="1">JCM 14265</strain>
    </source>
</reference>
<organism evidence="1 3">
    <name type="scientific">Halorubrum ejinorense</name>
    <dbReference type="NCBI Taxonomy" id="425309"/>
    <lineage>
        <taxon>Archaea</taxon>
        <taxon>Methanobacteriati</taxon>
        <taxon>Methanobacteriota</taxon>
        <taxon>Stenosarchaea group</taxon>
        <taxon>Halobacteria</taxon>
        <taxon>Halobacteriales</taxon>
        <taxon>Haloferacaceae</taxon>
        <taxon>Halorubrum</taxon>
    </lineage>
</organism>
<proteinExistence type="predicted"/>
<dbReference type="Proteomes" id="UP001501425">
    <property type="component" value="Unassembled WGS sequence"/>
</dbReference>
<dbReference type="PANTHER" id="PTHR39550">
    <property type="entry name" value="SLL0658 PROTEIN"/>
    <property type="match status" value="1"/>
</dbReference>
<dbReference type="InterPro" id="IPR021799">
    <property type="entry name" value="PIN-like_prokaryotic"/>
</dbReference>
<evidence type="ECO:0000313" key="2">
    <source>
        <dbReference type="EMBL" id="MEZ3166998.1"/>
    </source>
</evidence>
<reference evidence="2 4" key="3">
    <citation type="submission" date="2024-06" db="EMBL/GenBank/DDBJ databases">
        <title>Halorubrum miltondacostae sp. nov., a potential PHA producer isolated from an inland solar saltern in Rio Maior, Portugal.</title>
        <authorList>
            <person name="Albuquerque L."/>
            <person name="Viver T."/>
            <person name="Barroso C."/>
            <person name="Claudino R."/>
            <person name="Galvan M."/>
            <person name="Simoes G."/>
            <person name="Lobo Da Cunha A."/>
            <person name="Egas C."/>
        </authorList>
    </citation>
    <scope>NUCLEOTIDE SEQUENCE [LARGE SCALE GENOMIC DNA]</scope>
    <source>
        <strain evidence="2 4">DSM 18646</strain>
    </source>
</reference>
<comment type="caution">
    <text evidence="1">The sequence shown here is derived from an EMBL/GenBank/DDBJ whole genome shotgun (WGS) entry which is preliminary data.</text>
</comment>
<keyword evidence="4" id="KW-1185">Reference proteome</keyword>
<dbReference type="PANTHER" id="PTHR39550:SF1">
    <property type="entry name" value="SLL0658 PROTEIN"/>
    <property type="match status" value="1"/>
</dbReference>
<evidence type="ECO:0000313" key="3">
    <source>
        <dbReference type="Proteomes" id="UP001501425"/>
    </source>
</evidence>
<evidence type="ECO:0000313" key="4">
    <source>
        <dbReference type="Proteomes" id="UP001567571"/>
    </source>
</evidence>
<gene>
    <name evidence="2" type="ORF">ABNG02_06645</name>
    <name evidence="1" type="ORF">GCM10008994_23390</name>
</gene>
<dbReference type="RefSeq" id="WP_343779261.1">
    <property type="nucleotide sequence ID" value="NZ_BAAADQ010000013.1"/>
</dbReference>
<accession>A0AAV3SUT6</accession>
<name>A0AAV3SUT6_9EURY</name>
<dbReference type="EMBL" id="JBEDNW010000003">
    <property type="protein sequence ID" value="MEZ3166998.1"/>
    <property type="molecule type" value="Genomic_DNA"/>
</dbReference>
<evidence type="ECO:0000313" key="1">
    <source>
        <dbReference type="EMBL" id="GAA0547832.1"/>
    </source>
</evidence>
<dbReference type="Proteomes" id="UP001567571">
    <property type="component" value="Unassembled WGS sequence"/>
</dbReference>
<dbReference type="Pfam" id="PF11848">
    <property type="entry name" value="DUF3368"/>
    <property type="match status" value="1"/>
</dbReference>
<dbReference type="EMBL" id="BAAADQ010000013">
    <property type="protein sequence ID" value="GAA0547832.1"/>
    <property type="molecule type" value="Genomic_DNA"/>
</dbReference>